<dbReference type="RefSeq" id="WP_038083503.1">
    <property type="nucleotide sequence ID" value="NZ_JMIR01000001.1"/>
</dbReference>
<accession>A0A074MHR3</accession>
<feature type="transmembrane region" description="Helical" evidence="6">
    <location>
        <begin position="232"/>
        <end position="250"/>
    </location>
</feature>
<feature type="transmembrane region" description="Helical" evidence="6">
    <location>
        <begin position="188"/>
        <end position="211"/>
    </location>
</feature>
<keyword evidence="4 6" id="KW-1133">Transmembrane helix</keyword>
<evidence type="ECO:0000256" key="5">
    <source>
        <dbReference type="ARBA" id="ARBA00023136"/>
    </source>
</evidence>
<comment type="caution">
    <text evidence="7">The sequence shown here is derived from an EMBL/GenBank/DDBJ whole genome shotgun (WGS) entry which is preliminary data.</text>
</comment>
<dbReference type="InterPro" id="IPR024923">
    <property type="entry name" value="PG_synth_SpoVB"/>
</dbReference>
<keyword evidence="3 6" id="KW-0812">Transmembrane</keyword>
<feature type="transmembrane region" description="Helical" evidence="6">
    <location>
        <begin position="287"/>
        <end position="310"/>
    </location>
</feature>
<evidence type="ECO:0000256" key="6">
    <source>
        <dbReference type="SAM" id="Phobius"/>
    </source>
</evidence>
<sequence>MSSTAKKGLVAGAFSLALAGMLSKVLGIVYIVPLQNMAHDYVMALYQHAYAIYVVILTVTTAGIPLAISKLIAERNTMRDYATADQIYRVGARYMTLAGVIMWALMFALGGVIALIAHSYPASTAIRSLSFALLVVPLLAAMRGYLQGHQEMGISGSSQVWEQLVRTLAILGGVYACKQLGAPDNWTAAVATFSGVLGAAFSVFYLGRHVVRIRRANKSRITKPSDMTNKQIFRKIAVVALPISLSSLVLPLSQNVDNFTITNLLVWGMGLSQHAADSQFGIFTARALRLIAMPLSLATAIGLSLMPAITQAITEKNTPLRNERVLMSYRLTSFFSFPTAAGILLLAGPIDITLFKDTAGSDTIAMVSLMAIFSSFELVTAYILQALGHMYLPIRYMFAGLILKTVLNIALVPFYGIFGAAIASVLGYLLSSILNFRSVQKIAQVPLSFNDIFGKPIAASLIMGVVVWIVAKIPFDLIIPSERIANLILVIFCGAIGAAVFFAVMVAIKGITREEIKRMPVLNRLIR</sequence>
<dbReference type="InterPro" id="IPR002797">
    <property type="entry name" value="Polysacc_synth"/>
</dbReference>
<organism evidence="7 8">
    <name type="scientific">Tumebacillus flagellatus</name>
    <dbReference type="NCBI Taxonomy" id="1157490"/>
    <lineage>
        <taxon>Bacteria</taxon>
        <taxon>Bacillati</taxon>
        <taxon>Bacillota</taxon>
        <taxon>Bacilli</taxon>
        <taxon>Bacillales</taxon>
        <taxon>Alicyclobacillaceae</taxon>
        <taxon>Tumebacillus</taxon>
    </lineage>
</organism>
<feature type="transmembrane region" description="Helical" evidence="6">
    <location>
        <begin position="331"/>
        <end position="352"/>
    </location>
</feature>
<feature type="transmembrane region" description="Helical" evidence="6">
    <location>
        <begin position="487"/>
        <end position="508"/>
    </location>
</feature>
<dbReference type="eggNOG" id="COG2244">
    <property type="taxonomic scope" value="Bacteria"/>
</dbReference>
<dbReference type="EMBL" id="JMIR01000001">
    <property type="protein sequence ID" value="KEO85222.1"/>
    <property type="molecule type" value="Genomic_DNA"/>
</dbReference>
<dbReference type="InterPro" id="IPR050833">
    <property type="entry name" value="Poly_Biosynth_Transport"/>
</dbReference>
<feature type="transmembrane region" description="Helical" evidence="6">
    <location>
        <begin position="364"/>
        <end position="384"/>
    </location>
</feature>
<name>A0A074MHR3_9BACL</name>
<feature type="transmembrane region" description="Helical" evidence="6">
    <location>
        <begin position="457"/>
        <end position="475"/>
    </location>
</feature>
<keyword evidence="2" id="KW-1003">Cell membrane</keyword>
<comment type="subcellular location">
    <subcellularLocation>
        <location evidence="1">Cell membrane</location>
        <topology evidence="1">Multi-pass membrane protein</topology>
    </subcellularLocation>
</comment>
<feature type="transmembrane region" description="Helical" evidence="6">
    <location>
        <begin position="418"/>
        <end position="436"/>
    </location>
</feature>
<dbReference type="PIRSF" id="PIRSF038958">
    <property type="entry name" value="PG_synth_SpoVB"/>
    <property type="match status" value="1"/>
</dbReference>
<evidence type="ECO:0000313" key="8">
    <source>
        <dbReference type="Proteomes" id="UP000027931"/>
    </source>
</evidence>
<dbReference type="PANTHER" id="PTHR30250:SF21">
    <property type="entry name" value="LIPID II FLIPPASE MURJ"/>
    <property type="match status" value="1"/>
</dbReference>
<evidence type="ECO:0000256" key="2">
    <source>
        <dbReference type="ARBA" id="ARBA00022475"/>
    </source>
</evidence>
<dbReference type="STRING" id="1157490.EL26_01290"/>
<dbReference type="OrthoDB" id="9775950at2"/>
<gene>
    <name evidence="7" type="ORF">EL26_01290</name>
</gene>
<dbReference type="Proteomes" id="UP000027931">
    <property type="component" value="Unassembled WGS sequence"/>
</dbReference>
<reference evidence="7 8" key="1">
    <citation type="journal article" date="2013" name="Int. J. Syst. Evol. Microbiol.">
        <title>Tumebacillus flagellatus sp. nov., an alpha-amylase/pullulanase-producing bacterium isolated from cassava wastewater.</title>
        <authorList>
            <person name="Wang Q."/>
            <person name="Xie N."/>
            <person name="Qin Y."/>
            <person name="Shen N."/>
            <person name="Zhu J."/>
            <person name="Mi H."/>
            <person name="Huang R."/>
        </authorList>
    </citation>
    <scope>NUCLEOTIDE SEQUENCE [LARGE SCALE GENOMIC DNA]</scope>
    <source>
        <strain evidence="7 8">GST4</strain>
    </source>
</reference>
<proteinExistence type="predicted"/>
<keyword evidence="8" id="KW-1185">Reference proteome</keyword>
<protein>
    <submittedName>
        <fullName evidence="7">Uncharacterized protein</fullName>
    </submittedName>
</protein>
<evidence type="ECO:0000256" key="3">
    <source>
        <dbReference type="ARBA" id="ARBA00022692"/>
    </source>
</evidence>
<dbReference type="CDD" id="cd13124">
    <property type="entry name" value="MATE_SpoVB_like"/>
    <property type="match status" value="1"/>
</dbReference>
<evidence type="ECO:0000313" key="7">
    <source>
        <dbReference type="EMBL" id="KEO85222.1"/>
    </source>
</evidence>
<dbReference type="GO" id="GO:0005886">
    <property type="term" value="C:plasma membrane"/>
    <property type="evidence" value="ECO:0007669"/>
    <property type="project" value="UniProtKB-SubCell"/>
</dbReference>
<feature type="transmembrane region" description="Helical" evidence="6">
    <location>
        <begin position="94"/>
        <end position="118"/>
    </location>
</feature>
<keyword evidence="5 6" id="KW-0472">Membrane</keyword>
<feature type="transmembrane region" description="Helical" evidence="6">
    <location>
        <begin position="396"/>
        <end position="412"/>
    </location>
</feature>
<evidence type="ECO:0000256" key="1">
    <source>
        <dbReference type="ARBA" id="ARBA00004651"/>
    </source>
</evidence>
<dbReference type="AlphaFoldDB" id="A0A074MHR3"/>
<feature type="transmembrane region" description="Helical" evidence="6">
    <location>
        <begin position="51"/>
        <end position="73"/>
    </location>
</feature>
<dbReference type="Pfam" id="PF01943">
    <property type="entry name" value="Polysacc_synt"/>
    <property type="match status" value="1"/>
</dbReference>
<dbReference type="PANTHER" id="PTHR30250">
    <property type="entry name" value="PST FAMILY PREDICTED COLANIC ACID TRANSPORTER"/>
    <property type="match status" value="1"/>
</dbReference>
<evidence type="ECO:0000256" key="4">
    <source>
        <dbReference type="ARBA" id="ARBA00022989"/>
    </source>
</evidence>